<feature type="region of interest" description="Disordered" evidence="1">
    <location>
        <begin position="1"/>
        <end position="249"/>
    </location>
</feature>
<organism evidence="2 3">
    <name type="scientific">Knufia fluminis</name>
    <dbReference type="NCBI Taxonomy" id="191047"/>
    <lineage>
        <taxon>Eukaryota</taxon>
        <taxon>Fungi</taxon>
        <taxon>Dikarya</taxon>
        <taxon>Ascomycota</taxon>
        <taxon>Pezizomycotina</taxon>
        <taxon>Eurotiomycetes</taxon>
        <taxon>Chaetothyriomycetidae</taxon>
        <taxon>Chaetothyriales</taxon>
        <taxon>Trichomeriaceae</taxon>
        <taxon>Knufia</taxon>
    </lineage>
</organism>
<reference evidence="2 3" key="1">
    <citation type="submission" date="2022-12" db="EMBL/GenBank/DDBJ databases">
        <title>Genomic features and morphological characterization of a novel Knufia sp. strain isolated from spacecraft assembly facility.</title>
        <authorList>
            <person name="Teixeira M."/>
            <person name="Chander A.M."/>
            <person name="Stajich J.E."/>
            <person name="Venkateswaran K."/>
        </authorList>
    </citation>
    <scope>NUCLEOTIDE SEQUENCE [LARGE SCALE GENOMIC DNA]</scope>
    <source>
        <strain evidence="2 3">FJI-L2-BK-P2</strain>
    </source>
</reference>
<gene>
    <name evidence="2" type="ORF">OHC33_006002</name>
</gene>
<keyword evidence="3" id="KW-1185">Reference proteome</keyword>
<protein>
    <submittedName>
        <fullName evidence="2">Uncharacterized protein</fullName>
    </submittedName>
</protein>
<feature type="compositionally biased region" description="Acidic residues" evidence="1">
    <location>
        <begin position="65"/>
        <end position="79"/>
    </location>
</feature>
<dbReference type="EMBL" id="JAKLMC020000013">
    <property type="protein sequence ID" value="KAK5952881.1"/>
    <property type="molecule type" value="Genomic_DNA"/>
</dbReference>
<dbReference type="AlphaFoldDB" id="A0AAN8I785"/>
<proteinExistence type="predicted"/>
<accession>A0AAN8I785</accession>
<evidence type="ECO:0000313" key="2">
    <source>
        <dbReference type="EMBL" id="KAK5952881.1"/>
    </source>
</evidence>
<evidence type="ECO:0000313" key="3">
    <source>
        <dbReference type="Proteomes" id="UP001316803"/>
    </source>
</evidence>
<evidence type="ECO:0000256" key="1">
    <source>
        <dbReference type="SAM" id="MobiDB-lite"/>
    </source>
</evidence>
<sequence length="464" mass="51124">MRMTLPPTPSSRKFVPPSSTPAARSSTRPGFSSRFVHPSQTPSSSLPRTPFSSTAAAKPRSVDLDVVDDEDDDAVEDDISAYTVNRQRHQHVDADQADEDDSLPDVVLGRQLDRRPTAPQIQPTPNLPPSTAKRRKLSHFANDFDTIDNDDGPLSSSPPVPTAAEEDAYNHEVTQVQIPRSSPEIPYPDEIPAVGINQPTHHPSSDDLSPNNSPVKPITTPKFKTSRFRHPPPSSTLTPLTQHSNSTDQPFPSFQSRLLGATASSLRGPHPSLDYTLPDAFSPSRKKGQREYIRGGYAETVRGWVLDVAVRAGEGRVVGDRSGRPNDELTQTDGRDDGQMIVDKVLHRDRDGRFVVVRLSEQAQRGAQRHTEEGRVWILVNTDSQQPNRRNMSTSRLEMLQPGARIVVKGGEAMRWSVEFEAILATGTSLIEGQPHGVPLVDSSSESVEDEKRCHVAVLWEIVQ</sequence>
<comment type="caution">
    <text evidence="2">The sequence shown here is derived from an EMBL/GenBank/DDBJ whole genome shotgun (WGS) entry which is preliminary data.</text>
</comment>
<dbReference type="Proteomes" id="UP001316803">
    <property type="component" value="Unassembled WGS sequence"/>
</dbReference>
<feature type="compositionally biased region" description="Polar residues" evidence="1">
    <location>
        <begin position="38"/>
        <end position="55"/>
    </location>
</feature>
<name>A0AAN8I785_9EURO</name>
<feature type="compositionally biased region" description="Low complexity" evidence="1">
    <location>
        <begin position="16"/>
        <end position="29"/>
    </location>
</feature>